<dbReference type="PANTHER" id="PTHR33164">
    <property type="entry name" value="TRANSCRIPTIONAL REGULATOR, MARR FAMILY"/>
    <property type="match status" value="1"/>
</dbReference>
<comment type="caution">
    <text evidence="2">The sequence shown here is derived from an EMBL/GenBank/DDBJ whole genome shotgun (WGS) entry which is preliminary data.</text>
</comment>
<protein>
    <submittedName>
        <fullName evidence="2">MarR family transcriptional regulator</fullName>
    </submittedName>
</protein>
<dbReference type="InterPro" id="IPR036390">
    <property type="entry name" value="WH_DNA-bd_sf"/>
</dbReference>
<reference evidence="3" key="1">
    <citation type="journal article" date="2019" name="Int. J. Syst. Evol. Microbiol.">
        <title>The Global Catalogue of Microorganisms (GCM) 10K type strain sequencing project: providing services to taxonomists for standard genome sequencing and annotation.</title>
        <authorList>
            <consortium name="The Broad Institute Genomics Platform"/>
            <consortium name="The Broad Institute Genome Sequencing Center for Infectious Disease"/>
            <person name="Wu L."/>
            <person name="Ma J."/>
        </authorList>
    </citation>
    <scope>NUCLEOTIDE SEQUENCE [LARGE SCALE GENOMIC DNA]</scope>
    <source>
        <strain evidence="3">JCM 17591</strain>
    </source>
</reference>
<dbReference type="InterPro" id="IPR039422">
    <property type="entry name" value="MarR/SlyA-like"/>
</dbReference>
<gene>
    <name evidence="2" type="ORF">GCM10022287_15270</name>
</gene>
<dbReference type="SMART" id="SM00347">
    <property type="entry name" value="HTH_MARR"/>
    <property type="match status" value="1"/>
</dbReference>
<dbReference type="Gene3D" id="1.10.10.10">
    <property type="entry name" value="Winged helix-like DNA-binding domain superfamily/Winged helix DNA-binding domain"/>
    <property type="match status" value="1"/>
</dbReference>
<dbReference type="PROSITE" id="PS50995">
    <property type="entry name" value="HTH_MARR_2"/>
    <property type="match status" value="1"/>
</dbReference>
<evidence type="ECO:0000313" key="3">
    <source>
        <dbReference type="Proteomes" id="UP001501079"/>
    </source>
</evidence>
<dbReference type="Pfam" id="PF12802">
    <property type="entry name" value="MarR_2"/>
    <property type="match status" value="1"/>
</dbReference>
<evidence type="ECO:0000259" key="1">
    <source>
        <dbReference type="PROSITE" id="PS50995"/>
    </source>
</evidence>
<dbReference type="SUPFAM" id="SSF46785">
    <property type="entry name" value="Winged helix' DNA-binding domain"/>
    <property type="match status" value="1"/>
</dbReference>
<dbReference type="RefSeq" id="WP_344752938.1">
    <property type="nucleotide sequence ID" value="NZ_BAABBW010000002.1"/>
</dbReference>
<keyword evidence="3" id="KW-1185">Reference proteome</keyword>
<evidence type="ECO:0000313" key="2">
    <source>
        <dbReference type="EMBL" id="GAA4173203.1"/>
    </source>
</evidence>
<dbReference type="PRINTS" id="PR00598">
    <property type="entry name" value="HTHMARR"/>
</dbReference>
<dbReference type="PANTHER" id="PTHR33164:SF43">
    <property type="entry name" value="HTH-TYPE TRANSCRIPTIONAL REPRESSOR YETL"/>
    <property type="match status" value="1"/>
</dbReference>
<dbReference type="InterPro" id="IPR036388">
    <property type="entry name" value="WH-like_DNA-bd_sf"/>
</dbReference>
<sequence>MTDTEDGEEDLVDALAQVAFATMAVLSAAASERELSLTQFRAIAILRDRTLRMSELAQVLGLEKSTLSGLVVRAEKRGLLQRVPDGDDRRASRVTIAPAGEVLAQQVRASVGDALAPLIDGLDAASQDQLQTLLERMIGHAGLRPEARGMTA</sequence>
<dbReference type="Proteomes" id="UP001501079">
    <property type="component" value="Unassembled WGS sequence"/>
</dbReference>
<feature type="domain" description="HTH marR-type" evidence="1">
    <location>
        <begin position="8"/>
        <end position="139"/>
    </location>
</feature>
<name>A0ABP7ZY36_9MICO</name>
<accession>A0ABP7ZY36</accession>
<organism evidence="2 3">
    <name type="scientific">Gryllotalpicola koreensis</name>
    <dbReference type="NCBI Taxonomy" id="993086"/>
    <lineage>
        <taxon>Bacteria</taxon>
        <taxon>Bacillati</taxon>
        <taxon>Actinomycetota</taxon>
        <taxon>Actinomycetes</taxon>
        <taxon>Micrococcales</taxon>
        <taxon>Microbacteriaceae</taxon>
        <taxon>Gryllotalpicola</taxon>
    </lineage>
</organism>
<dbReference type="EMBL" id="BAABBW010000002">
    <property type="protein sequence ID" value="GAA4173203.1"/>
    <property type="molecule type" value="Genomic_DNA"/>
</dbReference>
<proteinExistence type="predicted"/>
<dbReference type="InterPro" id="IPR000835">
    <property type="entry name" value="HTH_MarR-typ"/>
</dbReference>